<evidence type="ECO:0000313" key="4">
    <source>
        <dbReference type="EMBL" id="KAF3686567.1"/>
    </source>
</evidence>
<sequence length="879" mass="99699">MVAGAVGDALGYRKGQWESCTSGRKIQEELASLGGLEALKLDPDNWPLSDATLMHMTTAEALITDYWCLEDLYRELVRLYVEAMVSLQGRAPDPATVEGFVQLKPNNYLLAWHTPFNEKGSGFGAAAKAMCVGMRYWQPDRLDNLVEVSIETGRMTHNHPIGFLGSLTTALFASYAIQGKPLVTWGRELFKVIPLAEEYCRKTIRHMAEYQENWFYFEAKWQFYLEEREIDKEGQNKPSFPNHYDAEETDKMYKHWSSEGRAGRRGHDAPMIAYDALLAAGSDWAEVCKRAMFHGGESEATGLITGCLFGLMYGLSQVPPGLYQNLDKKERLEELGEALYKAASSEKCIDKPDSWKTSISPDANMLRKLVRDRKCHPVLRGIFESLLHYIMQDLPKWSTRNQSLEKSEFGIVAEIDTRNKDCPKGRTETSMKHLQPSCTVLQLPEEHKMTELKTAETSSKMPEKHQSGPKKDRLLSKYRGNKKAGGLIPQRLTTFQLLQSKFTRSTPKTFITYQREVGTLSSIKVAGNVNYSQGNEHDVQKRDRAKRDPRLKNTGSVKDMVAKFAVAERKERGLNVIKEPIKPRLIGRGIFLSSLMKRFETMATVEDPFLWYVATITCCPVVYTRVDSSPKQYLRKIKAAASEKILNLKKDSPCKASHSKPAAGEPSIVIEDTVSPKTEGIFEEKFHDQMDNSTVEDPDTLRAVTIQRIMPKYVMPHVSRCDYQQGLERTYSFSQSTPQLDAISPSQSDTSMCPLNLVLMKMENVQDFDLYPPSDITHHIKNKGDPTEVKAQEKDKEDREKKVEIKETNTQQNVRLSEDNVSTAGFEVSKTSAVTLPEIQPEAEKPKQRPKYTTINYGDPSVKQTYKPKIIRFTDTFTF</sequence>
<accession>A0A6G1P8J6</accession>
<evidence type="ECO:0000256" key="1">
    <source>
        <dbReference type="ARBA" id="ARBA00010702"/>
    </source>
</evidence>
<dbReference type="FunFam" id="1.10.4080.10:FF:000002">
    <property type="entry name" value="ADP-ribosylarginine hydrolase isoform X1"/>
    <property type="match status" value="1"/>
</dbReference>
<organism evidence="4 5">
    <name type="scientific">Channa argus</name>
    <name type="common">Northern snakehead</name>
    <name type="synonym">Ophicephalus argus</name>
    <dbReference type="NCBI Taxonomy" id="215402"/>
    <lineage>
        <taxon>Eukaryota</taxon>
        <taxon>Metazoa</taxon>
        <taxon>Chordata</taxon>
        <taxon>Craniata</taxon>
        <taxon>Vertebrata</taxon>
        <taxon>Euteleostomi</taxon>
        <taxon>Actinopterygii</taxon>
        <taxon>Neopterygii</taxon>
        <taxon>Teleostei</taxon>
        <taxon>Neoteleostei</taxon>
        <taxon>Acanthomorphata</taxon>
        <taxon>Anabantaria</taxon>
        <taxon>Anabantiformes</taxon>
        <taxon>Channoidei</taxon>
        <taxon>Channidae</taxon>
        <taxon>Channa</taxon>
    </lineage>
</organism>
<gene>
    <name evidence="4" type="ORF">EXN66_Car002239</name>
</gene>
<dbReference type="InterPro" id="IPR036705">
    <property type="entry name" value="Ribosyl_crysJ1_sf"/>
</dbReference>
<dbReference type="Proteomes" id="UP000503349">
    <property type="component" value="Chromosome 2"/>
</dbReference>
<evidence type="ECO:0000313" key="5">
    <source>
        <dbReference type="Proteomes" id="UP000503349"/>
    </source>
</evidence>
<protein>
    <submittedName>
        <fullName evidence="4">[Protein ADP-ribosylarginine] hydrolase-like protein 1</fullName>
    </submittedName>
</protein>
<feature type="binding site" evidence="2">
    <location>
        <position position="49"/>
    </location>
    <ligand>
        <name>Mg(2+)</name>
        <dbReference type="ChEBI" id="CHEBI:18420"/>
        <label>1</label>
    </ligand>
</feature>
<feature type="region of interest" description="Disordered" evidence="3">
    <location>
        <begin position="453"/>
        <end position="473"/>
    </location>
</feature>
<evidence type="ECO:0000256" key="3">
    <source>
        <dbReference type="SAM" id="MobiDB-lite"/>
    </source>
</evidence>
<keyword evidence="2" id="KW-0460">Magnesium</keyword>
<dbReference type="InterPro" id="IPR050792">
    <property type="entry name" value="ADP-ribosylglycohydrolase"/>
</dbReference>
<dbReference type="PANTHER" id="PTHR16222:SF23">
    <property type="entry name" value="INACTIVE ADP-RIBOSYLTRANSFERASE ARH2"/>
    <property type="match status" value="1"/>
</dbReference>
<dbReference type="Pfam" id="PF03747">
    <property type="entry name" value="ADP_ribosyl_GH"/>
    <property type="match status" value="1"/>
</dbReference>
<evidence type="ECO:0000256" key="2">
    <source>
        <dbReference type="PIRSR" id="PIRSR605502-1"/>
    </source>
</evidence>
<dbReference type="Gene3D" id="1.10.4080.10">
    <property type="entry name" value="ADP-ribosylation/Crystallin J1"/>
    <property type="match status" value="1"/>
</dbReference>
<comment type="cofactor">
    <cofactor evidence="2">
        <name>Mg(2+)</name>
        <dbReference type="ChEBI" id="CHEBI:18420"/>
    </cofactor>
    <text evidence="2">Binds 2 magnesium ions per subunit.</text>
</comment>
<comment type="similarity">
    <text evidence="1">Belongs to the ADP-ribosylglycohydrolase family.</text>
</comment>
<dbReference type="InterPro" id="IPR005502">
    <property type="entry name" value="Ribosyl_crysJ1"/>
</dbReference>
<dbReference type="PANTHER" id="PTHR16222">
    <property type="entry name" value="ADP-RIBOSYLGLYCOHYDROLASE"/>
    <property type="match status" value="1"/>
</dbReference>
<keyword evidence="4" id="KW-0378">Hydrolase</keyword>
<dbReference type="SUPFAM" id="SSF101478">
    <property type="entry name" value="ADP-ribosylglycohydrolase"/>
    <property type="match status" value="1"/>
</dbReference>
<name>A0A6G1P8J6_CHAAH</name>
<feature type="region of interest" description="Disordered" evidence="3">
    <location>
        <begin position="837"/>
        <end position="859"/>
    </location>
</feature>
<feature type="binding site" evidence="2">
    <location>
        <position position="50"/>
    </location>
    <ligand>
        <name>Mg(2+)</name>
        <dbReference type="ChEBI" id="CHEBI:18420"/>
        <label>1</label>
    </ligand>
</feature>
<reference evidence="5" key="2">
    <citation type="submission" date="2019-02" db="EMBL/GenBank/DDBJ databases">
        <title>Opniocepnalus argus Var Kimnra genome.</title>
        <authorList>
            <person name="Zhou C."/>
            <person name="Xiao S."/>
        </authorList>
    </citation>
    <scope>NUCLEOTIDE SEQUENCE [LARGE SCALE GENOMIC DNA]</scope>
</reference>
<keyword evidence="5" id="KW-1185">Reference proteome</keyword>
<feature type="compositionally biased region" description="Basic and acidic residues" evidence="3">
    <location>
        <begin position="461"/>
        <end position="473"/>
    </location>
</feature>
<feature type="region of interest" description="Disordered" evidence="3">
    <location>
        <begin position="776"/>
        <end position="804"/>
    </location>
</feature>
<proteinExistence type="inferred from homology"/>
<dbReference type="AlphaFoldDB" id="A0A6G1P8J6"/>
<reference evidence="4 5" key="1">
    <citation type="submission" date="2019-02" db="EMBL/GenBank/DDBJ databases">
        <title>Opniocepnalus argus genome.</title>
        <authorList>
            <person name="Zhou C."/>
            <person name="Xiao S."/>
        </authorList>
    </citation>
    <scope>NUCLEOTIDE SEQUENCE [LARGE SCALE GENOMIC DNA]</scope>
    <source>
        <strain evidence="4">OARG1902GOOAL</strain>
        <tissue evidence="4">Muscle</tissue>
    </source>
</reference>
<dbReference type="GO" id="GO:0016787">
    <property type="term" value="F:hydrolase activity"/>
    <property type="evidence" value="ECO:0007669"/>
    <property type="project" value="UniProtKB-KW"/>
</dbReference>
<keyword evidence="2" id="KW-0479">Metal-binding</keyword>
<dbReference type="GO" id="GO:0046872">
    <property type="term" value="F:metal ion binding"/>
    <property type="evidence" value="ECO:0007669"/>
    <property type="project" value="UniProtKB-KW"/>
</dbReference>
<dbReference type="EMBL" id="CM015713">
    <property type="protein sequence ID" value="KAF3686567.1"/>
    <property type="molecule type" value="Genomic_DNA"/>
</dbReference>